<feature type="compositionally biased region" description="Basic and acidic residues" evidence="1">
    <location>
        <begin position="78"/>
        <end position="88"/>
    </location>
</feature>
<proteinExistence type="predicted"/>
<reference evidence="2" key="1">
    <citation type="submission" date="2020-02" db="EMBL/GenBank/DDBJ databases">
        <authorList>
            <person name="Enbody D E."/>
            <person name="Pettersson E M."/>
        </authorList>
    </citation>
    <scope>NUCLEOTIDE SEQUENCE [LARGE SCALE GENOMIC DNA]</scope>
</reference>
<feature type="compositionally biased region" description="Basic and acidic residues" evidence="1">
    <location>
        <begin position="208"/>
        <end position="218"/>
    </location>
</feature>
<reference evidence="2" key="3">
    <citation type="submission" date="2025-09" db="UniProtKB">
        <authorList>
            <consortium name="Ensembl"/>
        </authorList>
    </citation>
    <scope>IDENTIFICATION</scope>
</reference>
<feature type="compositionally biased region" description="Polar residues" evidence="1">
    <location>
        <begin position="223"/>
        <end position="239"/>
    </location>
</feature>
<feature type="region of interest" description="Disordered" evidence="1">
    <location>
        <begin position="71"/>
        <end position="118"/>
    </location>
</feature>
<dbReference type="Ensembl" id="ENSCPVT00000001704.2">
    <property type="protein sequence ID" value="ENSCPVP00000001635.2"/>
    <property type="gene ID" value="ENSCPVG00000001098.2"/>
</dbReference>
<organism evidence="2 3">
    <name type="scientific">Geospiza parvula</name>
    <name type="common">Small tree-finch</name>
    <name type="synonym">Camarhynchus parvulus</name>
    <dbReference type="NCBI Taxonomy" id="87175"/>
    <lineage>
        <taxon>Eukaryota</taxon>
        <taxon>Metazoa</taxon>
        <taxon>Chordata</taxon>
        <taxon>Craniata</taxon>
        <taxon>Vertebrata</taxon>
        <taxon>Euteleostomi</taxon>
        <taxon>Archelosauria</taxon>
        <taxon>Archosauria</taxon>
        <taxon>Dinosauria</taxon>
        <taxon>Saurischia</taxon>
        <taxon>Theropoda</taxon>
        <taxon>Coelurosauria</taxon>
        <taxon>Aves</taxon>
        <taxon>Neognathae</taxon>
        <taxon>Neoaves</taxon>
        <taxon>Telluraves</taxon>
        <taxon>Australaves</taxon>
        <taxon>Passeriformes</taxon>
        <taxon>Thraupidae</taxon>
        <taxon>Camarhynchus</taxon>
    </lineage>
</organism>
<feature type="region of interest" description="Disordered" evidence="1">
    <location>
        <begin position="161"/>
        <end position="278"/>
    </location>
</feature>
<evidence type="ECO:0000256" key="1">
    <source>
        <dbReference type="SAM" id="MobiDB-lite"/>
    </source>
</evidence>
<accession>A0A8U8B9P9</accession>
<dbReference type="Proteomes" id="UP000694382">
    <property type="component" value="Chromosome 1"/>
</dbReference>
<evidence type="ECO:0000313" key="2">
    <source>
        <dbReference type="Ensembl" id="ENSCPVP00000001635.2"/>
    </source>
</evidence>
<evidence type="ECO:0000313" key="3">
    <source>
        <dbReference type="Proteomes" id="UP000694382"/>
    </source>
</evidence>
<reference evidence="2" key="2">
    <citation type="submission" date="2025-08" db="UniProtKB">
        <authorList>
            <consortium name="Ensembl"/>
        </authorList>
    </citation>
    <scope>IDENTIFICATION</scope>
</reference>
<dbReference type="GeneID" id="115900870"/>
<dbReference type="RefSeq" id="XP_030798913.1">
    <property type="nucleotide sequence ID" value="XM_030943053.1"/>
</dbReference>
<dbReference type="AlphaFoldDB" id="A0A8C3Q4F1"/>
<feature type="compositionally biased region" description="Polar residues" evidence="1">
    <location>
        <begin position="258"/>
        <end position="269"/>
    </location>
</feature>
<protein>
    <submittedName>
        <fullName evidence="2">Uncharacterized protein</fullName>
    </submittedName>
</protein>
<name>A0A8C3Q4F1_GEOPR</name>
<accession>A0A8C3Q4F1</accession>
<sequence length="932" mass="104200">MEFDPTMQEGLRRSNARFMASMARIMEEYSHPFRDDILISIDSLTYDTPEGPKQWDRMSRKDIKTWKKGFMRISRRPRNTEKQSRDFEDGNSAVHQESSENSGTDTSDTGEEGGDVASVGRKFEGIRLRNLKVDDGQIVKKKRVPVDVILQGDERNIPKWITITTPSPSKSRHSTLPGRELLGPKGPVSKKNGQKGKKGFTRISRRPRNTEKQSRDFEDGNSAVHQESSENSGTDTSDTGPKGPVSKKNGQKGKKGFTESSENSGADTSDTGEEGGDVASVGRKFEGIRLRNLKVDDGQIVKKKRVPVDVILQGDERNIPKWITITTPSSSKSRHSTLPGREPLGNQAAVCRKKLEFSSECSSSKYPQLQHSAVPISSNTTVASPRHRLCPELSMTSCDSILGEYQSADEECSLSSTTLSGLYPAMVAIFTKLMRKHSQRKVLKYMFGHLKSKRRHSRRPKLSVTVDKMREFGPCKCKPKKAFHSMCSCRSEDNQKPTFGNESREFCYDSCPVSNSSGLVPYACADTNEIKMHYSDSSLEQHLASGKSQEVCKHTAFPDVMDRMGETFLVEDKLQTIASPKNSEYTEGEKFRYKRFSEPSFITSTASSDSRAFNLVKESKTQKMDFCVGTSELCSSACSSHGNRNNSIPTTNCSPARSSNAMFIYPQKITSFQHKESFSSWKQSSSKRDEEIDAAFDELYYRVISGEYFKPLTLTRPLLNSQDHEEKGTLVKSNLSDSERSLKQCDIEFEKLCGKSVPKSPGLQRASNFRKYEEIQMPETVNALVNSPVRTYSAISSAKRAGNFQNHPLCSPVKRLKFIPEYCFSSSKCQEISHSKEGNLQTGDMDFLSTYNCSKPSFFVDRNCHCQGSGSHDSSQQSFIGISGTSLQESGTAGAHSRWPGAMENCSSLRNVSKHHPRVYRKLSYTDGKDQL</sequence>
<gene>
    <name evidence="2" type="primary">LOC115900870</name>
</gene>
<keyword evidence="3" id="KW-1185">Reference proteome</keyword>
<dbReference type="Gene3D" id="6.10.250.2320">
    <property type="match status" value="1"/>
</dbReference>
<feature type="compositionally biased region" description="Basic residues" evidence="1">
    <location>
        <begin position="192"/>
        <end position="207"/>
    </location>
</feature>